<evidence type="ECO:0000256" key="6">
    <source>
        <dbReference type="ARBA" id="ARBA00023136"/>
    </source>
</evidence>
<dbReference type="GO" id="GO:0005886">
    <property type="term" value="C:plasma membrane"/>
    <property type="evidence" value="ECO:0007669"/>
    <property type="project" value="UniProtKB-SubCell"/>
</dbReference>
<keyword evidence="5 7" id="KW-1133">Transmembrane helix</keyword>
<comment type="similarity">
    <text evidence="7">Belongs to the binding-protein-dependent transport system permease family.</text>
</comment>
<keyword evidence="3" id="KW-1003">Cell membrane</keyword>
<organism evidence="9 10">
    <name type="scientific">Massilia eurypsychrophila</name>
    <dbReference type="NCBI Taxonomy" id="1485217"/>
    <lineage>
        <taxon>Bacteria</taxon>
        <taxon>Pseudomonadati</taxon>
        <taxon>Pseudomonadota</taxon>
        <taxon>Betaproteobacteria</taxon>
        <taxon>Burkholderiales</taxon>
        <taxon>Oxalobacteraceae</taxon>
        <taxon>Telluria group</taxon>
        <taxon>Massilia</taxon>
    </lineage>
</organism>
<keyword evidence="2 7" id="KW-0813">Transport</keyword>
<dbReference type="PROSITE" id="PS50928">
    <property type="entry name" value="ABC_TM1"/>
    <property type="match status" value="1"/>
</dbReference>
<dbReference type="PANTHER" id="PTHR43005:SF2">
    <property type="entry name" value="INTEGRAL MEMBRANE SUGAR TRANSPORT PROTEIN"/>
    <property type="match status" value="1"/>
</dbReference>
<protein>
    <submittedName>
        <fullName evidence="9">Sugar ABC transporter permease</fullName>
    </submittedName>
</protein>
<evidence type="ECO:0000256" key="4">
    <source>
        <dbReference type="ARBA" id="ARBA00022692"/>
    </source>
</evidence>
<accession>A0A2G8TH18</accession>
<feature type="transmembrane region" description="Helical" evidence="7">
    <location>
        <begin position="82"/>
        <end position="103"/>
    </location>
</feature>
<evidence type="ECO:0000256" key="2">
    <source>
        <dbReference type="ARBA" id="ARBA00022448"/>
    </source>
</evidence>
<keyword evidence="4 7" id="KW-0812">Transmembrane</keyword>
<evidence type="ECO:0000256" key="7">
    <source>
        <dbReference type="RuleBase" id="RU363032"/>
    </source>
</evidence>
<comment type="subcellular location">
    <subcellularLocation>
        <location evidence="1 7">Cell membrane</location>
        <topology evidence="1 7">Multi-pass membrane protein</topology>
    </subcellularLocation>
</comment>
<dbReference type="CDD" id="cd06261">
    <property type="entry name" value="TM_PBP2"/>
    <property type="match status" value="1"/>
</dbReference>
<feature type="transmembrane region" description="Helical" evidence="7">
    <location>
        <begin position="115"/>
        <end position="136"/>
    </location>
</feature>
<dbReference type="PANTHER" id="PTHR43005">
    <property type="entry name" value="BLR7065 PROTEIN"/>
    <property type="match status" value="1"/>
</dbReference>
<dbReference type="EMBL" id="PDOC01000004">
    <property type="protein sequence ID" value="PIL45324.1"/>
    <property type="molecule type" value="Genomic_DNA"/>
</dbReference>
<sequence>MQARSWKNRLADPSERTLAWLLLAPAVLLLLLVVAYPVGRLIVDSFYDIRITRGTAPRFIGFDNYVYAFGDVLFWHALKNTMIITIVTVPGALIVGLGLAMLANLPFRRKWPVRLALLMPWALPLAFVGMIFAWFFHSEYGVANDLLRRLGLEQQIWFNSTALSMMAICIATIWKTSSFMALILLAGLQTIPASLYQAAEVDGATRWNQFTEITLPLLLPSMLVALIFRTLTAIQSFDIPYNMSGPGEETKTLAMYIQGSAVDYLDIGYSSALAVFMFLLSMATTFVYLKFVRADKE</sequence>
<evidence type="ECO:0000256" key="1">
    <source>
        <dbReference type="ARBA" id="ARBA00004651"/>
    </source>
</evidence>
<evidence type="ECO:0000256" key="5">
    <source>
        <dbReference type="ARBA" id="ARBA00022989"/>
    </source>
</evidence>
<dbReference type="Pfam" id="PF00528">
    <property type="entry name" value="BPD_transp_1"/>
    <property type="match status" value="1"/>
</dbReference>
<comment type="caution">
    <text evidence="9">The sequence shown here is derived from an EMBL/GenBank/DDBJ whole genome shotgun (WGS) entry which is preliminary data.</text>
</comment>
<evidence type="ECO:0000256" key="3">
    <source>
        <dbReference type="ARBA" id="ARBA00022475"/>
    </source>
</evidence>
<name>A0A2G8TH18_9BURK</name>
<keyword evidence="10" id="KW-1185">Reference proteome</keyword>
<dbReference type="Gene3D" id="1.10.3720.10">
    <property type="entry name" value="MetI-like"/>
    <property type="match status" value="1"/>
</dbReference>
<reference evidence="9 10" key="1">
    <citation type="submission" date="2017-10" db="EMBL/GenBank/DDBJ databases">
        <title>Massilia psychrophilum sp. nov., a novel purple-pigmented bacterium isolated from Tianshan glacier, Xinjiang Municipality, China.</title>
        <authorList>
            <person name="Wang H."/>
        </authorList>
    </citation>
    <scope>NUCLEOTIDE SEQUENCE [LARGE SCALE GENOMIC DNA]</scope>
    <source>
        <strain evidence="9 10">JCM 30074</strain>
    </source>
</reference>
<evidence type="ECO:0000259" key="8">
    <source>
        <dbReference type="PROSITE" id="PS50928"/>
    </source>
</evidence>
<dbReference type="Proteomes" id="UP000230390">
    <property type="component" value="Unassembled WGS sequence"/>
</dbReference>
<dbReference type="GO" id="GO:0055085">
    <property type="term" value="P:transmembrane transport"/>
    <property type="evidence" value="ECO:0007669"/>
    <property type="project" value="InterPro"/>
</dbReference>
<dbReference type="AlphaFoldDB" id="A0A2G8TH18"/>
<feature type="transmembrane region" description="Helical" evidence="7">
    <location>
        <begin position="267"/>
        <end position="289"/>
    </location>
</feature>
<dbReference type="InterPro" id="IPR035906">
    <property type="entry name" value="MetI-like_sf"/>
</dbReference>
<keyword evidence="6 7" id="KW-0472">Membrane</keyword>
<evidence type="ECO:0000313" key="9">
    <source>
        <dbReference type="EMBL" id="PIL45324.1"/>
    </source>
</evidence>
<feature type="domain" description="ABC transmembrane type-1" evidence="8">
    <location>
        <begin position="78"/>
        <end position="288"/>
    </location>
</feature>
<evidence type="ECO:0000313" key="10">
    <source>
        <dbReference type="Proteomes" id="UP000230390"/>
    </source>
</evidence>
<dbReference type="InterPro" id="IPR000515">
    <property type="entry name" value="MetI-like"/>
</dbReference>
<gene>
    <name evidence="9" type="ORF">CR105_09100</name>
</gene>
<dbReference type="OrthoDB" id="9805108at2"/>
<proteinExistence type="inferred from homology"/>
<dbReference type="RefSeq" id="WP_099788119.1">
    <property type="nucleotide sequence ID" value="NZ_JBHLYV010000031.1"/>
</dbReference>
<dbReference type="SUPFAM" id="SSF161098">
    <property type="entry name" value="MetI-like"/>
    <property type="match status" value="1"/>
</dbReference>
<feature type="transmembrane region" description="Helical" evidence="7">
    <location>
        <begin position="215"/>
        <end position="234"/>
    </location>
</feature>